<name>A0AC58TDW5_TOBAC</name>
<protein>
    <submittedName>
        <fullName evidence="2">Uncharacterized protein LOC142173692</fullName>
    </submittedName>
</protein>
<evidence type="ECO:0000313" key="2">
    <source>
        <dbReference type="RefSeq" id="XP_075095416.1"/>
    </source>
</evidence>
<reference evidence="2" key="2">
    <citation type="submission" date="2025-08" db="UniProtKB">
        <authorList>
            <consortium name="RefSeq"/>
        </authorList>
    </citation>
    <scope>IDENTIFICATION</scope>
    <source>
        <tissue evidence="2">Leaf</tissue>
    </source>
</reference>
<keyword evidence="1" id="KW-1185">Reference proteome</keyword>
<reference evidence="1" key="1">
    <citation type="journal article" date="2014" name="Nat. Commun.">
        <title>The tobacco genome sequence and its comparison with those of tomato and potato.</title>
        <authorList>
            <person name="Sierro N."/>
            <person name="Battey J.N."/>
            <person name="Ouadi S."/>
            <person name="Bakaher N."/>
            <person name="Bovet L."/>
            <person name="Willig A."/>
            <person name="Goepfert S."/>
            <person name="Peitsch M.C."/>
            <person name="Ivanov N.V."/>
        </authorList>
    </citation>
    <scope>NUCLEOTIDE SEQUENCE [LARGE SCALE GENOMIC DNA]</scope>
</reference>
<sequence length="221" mass="25227">MAVEDDQINNSTATHTVTTSANGNFVTSTSFPTIDHNHPLYLQPTDTPGSSLISLQVTGSDNYALWSRAMRIGLLGKSKLGFVDGRFPKSRFEPELHDLWEKVNAIVLSWIINVVRPGLLSSVLYASSAHKVWEDLKERFDKVNGYRILYLHKEVHTLTQGVMIVTDYFSKLREFWDEFDALMTCPGCPCPESKKYAQHFEYQRLLQFITGLNESYSQSRR</sequence>
<dbReference type="RefSeq" id="XP_075095416.1">
    <property type="nucleotide sequence ID" value="XM_075239315.1"/>
</dbReference>
<gene>
    <name evidence="2" type="primary">LOC142173692</name>
</gene>
<organism evidence="1 2">
    <name type="scientific">Nicotiana tabacum</name>
    <name type="common">Common tobacco</name>
    <dbReference type="NCBI Taxonomy" id="4097"/>
    <lineage>
        <taxon>Eukaryota</taxon>
        <taxon>Viridiplantae</taxon>
        <taxon>Streptophyta</taxon>
        <taxon>Embryophyta</taxon>
        <taxon>Tracheophyta</taxon>
        <taxon>Spermatophyta</taxon>
        <taxon>Magnoliopsida</taxon>
        <taxon>eudicotyledons</taxon>
        <taxon>Gunneridae</taxon>
        <taxon>Pentapetalae</taxon>
        <taxon>asterids</taxon>
        <taxon>lamiids</taxon>
        <taxon>Solanales</taxon>
        <taxon>Solanaceae</taxon>
        <taxon>Nicotianoideae</taxon>
        <taxon>Nicotianeae</taxon>
        <taxon>Nicotiana</taxon>
    </lineage>
</organism>
<dbReference type="Proteomes" id="UP000790787">
    <property type="component" value="Chromosome 19"/>
</dbReference>
<evidence type="ECO:0000313" key="1">
    <source>
        <dbReference type="Proteomes" id="UP000790787"/>
    </source>
</evidence>
<proteinExistence type="predicted"/>
<accession>A0AC58TDW5</accession>